<comment type="caution">
    <text evidence="13">Lacks conserved residue(s) required for the propagation of feature annotation.</text>
</comment>
<reference evidence="15" key="2">
    <citation type="submission" date="2025-08" db="UniProtKB">
        <authorList>
            <consortium name="Ensembl"/>
        </authorList>
    </citation>
    <scope>IDENTIFICATION</scope>
    <source>
        <strain evidence="15">Guanapo</strain>
    </source>
</reference>
<evidence type="ECO:0000256" key="3">
    <source>
        <dbReference type="ARBA" id="ARBA00022606"/>
    </source>
</evidence>
<dbReference type="InterPro" id="IPR027430">
    <property type="entry name" value="Retinal_BS"/>
</dbReference>
<feature type="transmembrane region" description="Helical" evidence="13">
    <location>
        <begin position="28"/>
        <end position="52"/>
    </location>
</feature>
<dbReference type="GO" id="GO:0007602">
    <property type="term" value="P:phototransduction"/>
    <property type="evidence" value="ECO:0007669"/>
    <property type="project" value="UniProtKB-KW"/>
</dbReference>
<feature type="transmembrane region" description="Helical" evidence="13">
    <location>
        <begin position="92"/>
        <end position="122"/>
    </location>
</feature>
<evidence type="ECO:0000256" key="2">
    <source>
        <dbReference type="ARBA" id="ARBA00022543"/>
    </source>
</evidence>
<evidence type="ECO:0000256" key="13">
    <source>
        <dbReference type="RuleBase" id="RU004951"/>
    </source>
</evidence>
<dbReference type="PROSITE" id="PS00237">
    <property type="entry name" value="G_PROTEIN_RECEP_F1_1"/>
    <property type="match status" value="1"/>
</dbReference>
<keyword evidence="4 13" id="KW-0812">Transmembrane</keyword>
<feature type="transmembrane region" description="Helical" evidence="13">
    <location>
        <begin position="232"/>
        <end position="250"/>
    </location>
</feature>
<evidence type="ECO:0000256" key="6">
    <source>
        <dbReference type="ARBA" id="ARBA00022989"/>
    </source>
</evidence>
<dbReference type="PROSITE" id="PS00238">
    <property type="entry name" value="OPSIN"/>
    <property type="match status" value="1"/>
</dbReference>
<dbReference type="Proteomes" id="UP000242638">
    <property type="component" value="Unassembled WGS sequence"/>
</dbReference>
<evidence type="ECO:0000256" key="10">
    <source>
        <dbReference type="ARBA" id="ARBA00023157"/>
    </source>
</evidence>
<dbReference type="PRINTS" id="PR00237">
    <property type="entry name" value="GPCRRHODOPSN"/>
</dbReference>
<comment type="subcellular location">
    <subcellularLocation>
        <location evidence="1 13">Membrane</location>
        <topology evidence="1 13">Multi-pass membrane protein</topology>
    </subcellularLocation>
</comment>
<keyword evidence="3 13" id="KW-0716">Sensory transduction</keyword>
<evidence type="ECO:0000256" key="8">
    <source>
        <dbReference type="ARBA" id="ARBA00023040"/>
    </source>
</evidence>
<feature type="transmembrane region" description="Helical" evidence="13">
    <location>
        <begin position="143"/>
        <end position="167"/>
    </location>
</feature>
<dbReference type="GeneTree" id="ENSGT01150000286935"/>
<dbReference type="InterPro" id="IPR017452">
    <property type="entry name" value="GPCR_Rhodpsn_7TM"/>
</dbReference>
<dbReference type="Pfam" id="PF00001">
    <property type="entry name" value="7tm_1"/>
    <property type="match status" value="1"/>
</dbReference>
<keyword evidence="2 13" id="KW-0600">Photoreceptor protein</keyword>
<keyword evidence="9 13" id="KW-0472">Membrane</keyword>
<feature type="transmembrane region" description="Helical" evidence="13">
    <location>
        <begin position="187"/>
        <end position="211"/>
    </location>
</feature>
<evidence type="ECO:0000256" key="1">
    <source>
        <dbReference type="ARBA" id="ARBA00004141"/>
    </source>
</evidence>
<accession>A0A3P9N8T9</accession>
<evidence type="ECO:0000256" key="5">
    <source>
        <dbReference type="ARBA" id="ARBA00022925"/>
    </source>
</evidence>
<evidence type="ECO:0000256" key="12">
    <source>
        <dbReference type="ARBA" id="ARBA00023224"/>
    </source>
</evidence>
<feature type="transmembrane region" description="Helical" evidence="13">
    <location>
        <begin position="64"/>
        <end position="86"/>
    </location>
</feature>
<keyword evidence="12 13" id="KW-0807">Transducer</keyword>
<protein>
    <submittedName>
        <fullName evidence="15">Parietopsin</fullName>
    </submittedName>
</protein>
<dbReference type="PRINTS" id="PR00238">
    <property type="entry name" value="OPSIN"/>
</dbReference>
<dbReference type="GO" id="GO:0009881">
    <property type="term" value="F:photoreceptor activity"/>
    <property type="evidence" value="ECO:0007669"/>
    <property type="project" value="UniProtKB-KW"/>
</dbReference>
<feature type="domain" description="G-protein coupled receptors family 1 profile" evidence="14">
    <location>
        <begin position="43"/>
        <end position="288"/>
    </location>
</feature>
<evidence type="ECO:0000256" key="11">
    <source>
        <dbReference type="ARBA" id="ARBA00023170"/>
    </source>
</evidence>
<dbReference type="STRING" id="8081.ENSPREP00000005950"/>
<dbReference type="GO" id="GO:0004930">
    <property type="term" value="F:G protein-coupled receptor activity"/>
    <property type="evidence" value="ECO:0007669"/>
    <property type="project" value="UniProtKB-KW"/>
</dbReference>
<keyword evidence="5 13" id="KW-0681">Retinal protein</keyword>
<comment type="similarity">
    <text evidence="13">Belongs to the G-protein coupled receptor 1 family. Opsin subfamily.</text>
</comment>
<evidence type="ECO:0000256" key="7">
    <source>
        <dbReference type="ARBA" id="ARBA00022991"/>
    </source>
</evidence>
<dbReference type="GO" id="GO:0007601">
    <property type="term" value="P:visual perception"/>
    <property type="evidence" value="ECO:0007669"/>
    <property type="project" value="InterPro"/>
</dbReference>
<dbReference type="AlphaFoldDB" id="A0A3P9N8T9"/>
<keyword evidence="6 13" id="KW-1133">Transmembrane helix</keyword>
<evidence type="ECO:0000313" key="15">
    <source>
        <dbReference type="Ensembl" id="ENSPREP00000005950.1"/>
    </source>
</evidence>
<keyword evidence="10" id="KW-1015">Disulfide bond</keyword>
<evidence type="ECO:0000256" key="9">
    <source>
        <dbReference type="ARBA" id="ARBA00023136"/>
    </source>
</evidence>
<reference evidence="16" key="1">
    <citation type="submission" date="2013-11" db="EMBL/GenBank/DDBJ databases">
        <title>The genomic landscape of the Guanapo guppy.</title>
        <authorList>
            <person name="Kuenstner A."/>
            <person name="Dreyer C."/>
        </authorList>
    </citation>
    <scope>NUCLEOTIDE SEQUENCE</scope>
    <source>
        <strain evidence="16">Guanapo</strain>
    </source>
</reference>
<proteinExistence type="inferred from homology"/>
<keyword evidence="7 13" id="KW-0157">Chromophore</keyword>
<keyword evidence="11 13" id="KW-0675">Receptor</keyword>
<keyword evidence="8 13" id="KW-0297">G-protein coupled receptor</keyword>
<dbReference type="InterPro" id="IPR000276">
    <property type="entry name" value="GPCR_Rhodpsn"/>
</dbReference>
<dbReference type="PANTHER" id="PTHR24240">
    <property type="entry name" value="OPSIN"/>
    <property type="match status" value="1"/>
</dbReference>
<dbReference type="PROSITE" id="PS50262">
    <property type="entry name" value="G_PROTEIN_RECEP_F1_2"/>
    <property type="match status" value="1"/>
</dbReference>
<evidence type="ECO:0000256" key="4">
    <source>
        <dbReference type="ARBA" id="ARBA00022692"/>
    </source>
</evidence>
<dbReference type="GO" id="GO:0016020">
    <property type="term" value="C:membrane"/>
    <property type="evidence" value="ECO:0007669"/>
    <property type="project" value="UniProtKB-SubCell"/>
</dbReference>
<sequence length="350" mass="38863">QINFLNPLTATATVTDAPVVFPRVGYSILSFLMSINTVFSVFNNGLVIAVMLRNASLLQPMNVLILSLAVSDLMIALCGSLVATVTNYQGSYFIGHAACVFQGFSANYFCLVSLCTLTLLAFERYNVVCRPKAAFRLSMRRSVQGLLFVWVFCLFWAVAPLLGWSSYSPEGVQTSCSLAWEERSWSNYSYLILYTLLCFIVPVAIIVYCYFHLNRSLELQGGRNRKSENDHAVTMVLAMITAFFVCWLPYTALSVVVVVDPELRIPPLIATLPMYFAKTSPVYNPIIYFFSNKQFRECALEVLSCGRYVPRGPAGVSSFPLSSLNRGSCLSVCLSSRSRSASTRSKVLPL</sequence>
<dbReference type="SUPFAM" id="SSF81321">
    <property type="entry name" value="Family A G protein-coupled receptor-like"/>
    <property type="match status" value="1"/>
</dbReference>
<dbReference type="Bgee" id="ENSPREG00000004119">
    <property type="expression patterns" value="Expressed in head"/>
</dbReference>
<evidence type="ECO:0000259" key="14">
    <source>
        <dbReference type="PROSITE" id="PS50262"/>
    </source>
</evidence>
<dbReference type="InterPro" id="IPR001760">
    <property type="entry name" value="Opsin"/>
</dbReference>
<dbReference type="OMA" id="IGHAACV"/>
<keyword evidence="16" id="KW-1185">Reference proteome</keyword>
<organism evidence="15 16">
    <name type="scientific">Poecilia reticulata</name>
    <name type="common">Guppy</name>
    <name type="synonym">Acanthophacelus reticulatus</name>
    <dbReference type="NCBI Taxonomy" id="8081"/>
    <lineage>
        <taxon>Eukaryota</taxon>
        <taxon>Metazoa</taxon>
        <taxon>Chordata</taxon>
        <taxon>Craniata</taxon>
        <taxon>Vertebrata</taxon>
        <taxon>Euteleostomi</taxon>
        <taxon>Actinopterygii</taxon>
        <taxon>Neopterygii</taxon>
        <taxon>Teleostei</taxon>
        <taxon>Neoteleostei</taxon>
        <taxon>Acanthomorphata</taxon>
        <taxon>Ovalentaria</taxon>
        <taxon>Atherinomorphae</taxon>
        <taxon>Cyprinodontiformes</taxon>
        <taxon>Poeciliidae</taxon>
        <taxon>Poeciliinae</taxon>
        <taxon>Poecilia</taxon>
    </lineage>
</organism>
<reference evidence="15" key="3">
    <citation type="submission" date="2025-09" db="UniProtKB">
        <authorList>
            <consortium name="Ensembl"/>
        </authorList>
    </citation>
    <scope>IDENTIFICATION</scope>
    <source>
        <strain evidence="15">Guanapo</strain>
    </source>
</reference>
<dbReference type="Ensembl" id="ENSPRET00000006031.1">
    <property type="protein sequence ID" value="ENSPREP00000005950.1"/>
    <property type="gene ID" value="ENSPREG00000004119.1"/>
</dbReference>
<name>A0A3P9N8T9_POERE</name>
<dbReference type="InterPro" id="IPR050125">
    <property type="entry name" value="GPCR_opsins"/>
</dbReference>
<evidence type="ECO:0000313" key="16">
    <source>
        <dbReference type="Proteomes" id="UP000242638"/>
    </source>
</evidence>
<dbReference type="Gene3D" id="1.20.1070.10">
    <property type="entry name" value="Rhodopsin 7-helix transmembrane proteins"/>
    <property type="match status" value="1"/>
</dbReference>